<organism evidence="2 3">
    <name type="scientific">Friedmanniomyces simplex</name>
    <dbReference type="NCBI Taxonomy" id="329884"/>
    <lineage>
        <taxon>Eukaryota</taxon>
        <taxon>Fungi</taxon>
        <taxon>Dikarya</taxon>
        <taxon>Ascomycota</taxon>
        <taxon>Pezizomycotina</taxon>
        <taxon>Dothideomycetes</taxon>
        <taxon>Dothideomycetidae</taxon>
        <taxon>Mycosphaerellales</taxon>
        <taxon>Teratosphaeriaceae</taxon>
        <taxon>Friedmanniomyces</taxon>
    </lineage>
</organism>
<evidence type="ECO:0000259" key="1">
    <source>
        <dbReference type="Pfam" id="PF06985"/>
    </source>
</evidence>
<gene>
    <name evidence="2" type="ORF">B0A55_01703</name>
</gene>
<dbReference type="OrthoDB" id="2288928at2759"/>
<comment type="caution">
    <text evidence="2">The sequence shown here is derived from an EMBL/GenBank/DDBJ whole genome shotgun (WGS) entry which is preliminary data.</text>
</comment>
<dbReference type="STRING" id="329884.A0A4U0XWI0"/>
<dbReference type="AlphaFoldDB" id="A0A4U0XWI0"/>
<proteinExistence type="predicted"/>
<dbReference type="InterPro" id="IPR010730">
    <property type="entry name" value="HET"/>
</dbReference>
<evidence type="ECO:0000313" key="3">
    <source>
        <dbReference type="Proteomes" id="UP000309340"/>
    </source>
</evidence>
<feature type="domain" description="Heterokaryon incompatibility" evidence="1">
    <location>
        <begin position="10"/>
        <end position="70"/>
    </location>
</feature>
<dbReference type="Proteomes" id="UP000309340">
    <property type="component" value="Unassembled WGS sequence"/>
</dbReference>
<keyword evidence="3" id="KW-1185">Reference proteome</keyword>
<reference evidence="2 3" key="1">
    <citation type="submission" date="2017-03" db="EMBL/GenBank/DDBJ databases">
        <title>Genomes of endolithic fungi from Antarctica.</title>
        <authorList>
            <person name="Coleine C."/>
            <person name="Masonjones S."/>
            <person name="Stajich J.E."/>
        </authorList>
    </citation>
    <scope>NUCLEOTIDE SEQUENCE [LARGE SCALE GENOMIC DNA]</scope>
    <source>
        <strain evidence="2 3">CCFEE 5184</strain>
    </source>
</reference>
<evidence type="ECO:0000313" key="2">
    <source>
        <dbReference type="EMBL" id="TKA82262.1"/>
    </source>
</evidence>
<protein>
    <recommendedName>
        <fullName evidence="1">Heterokaryon incompatibility domain-containing protein</fullName>
    </recommendedName>
</protein>
<dbReference type="EMBL" id="NAJQ01000037">
    <property type="protein sequence ID" value="TKA82262.1"/>
    <property type="molecule type" value="Genomic_DNA"/>
</dbReference>
<dbReference type="Pfam" id="PF06985">
    <property type="entry name" value="HET"/>
    <property type="match status" value="1"/>
</dbReference>
<name>A0A4U0XWI0_9PEZI</name>
<accession>A0A4U0XWI0</accession>
<sequence>MLREQYETERIKDKWCWIDCLCLNQAGIVEKSVQVRHIGSIFELAAEALVYVGVEIESTALAMNFWKRLQVFFEELPRVDADGELIFLAHEDLLRDTGTT</sequence>